<protein>
    <recommendedName>
        <fullName evidence="1">Protein kinase domain-containing protein</fullName>
    </recommendedName>
</protein>
<dbReference type="InterPro" id="IPR036188">
    <property type="entry name" value="FAD/NAD-bd_sf"/>
</dbReference>
<dbReference type="Pfam" id="PF00069">
    <property type="entry name" value="Pkinase"/>
    <property type="match status" value="1"/>
</dbReference>
<reference evidence="2" key="2">
    <citation type="submission" date="2020-04" db="EMBL/GenBank/DDBJ databases">
        <authorList>
            <person name="Santos R.A.C."/>
            <person name="Steenwyk J.L."/>
            <person name="Rivero-Menendez O."/>
            <person name="Mead M.E."/>
            <person name="Silva L.P."/>
            <person name="Bastos R.W."/>
            <person name="Alastruey-Izquierdo A."/>
            <person name="Goldman G.H."/>
            <person name="Rokas A."/>
        </authorList>
    </citation>
    <scope>NUCLEOTIDE SEQUENCE</scope>
    <source>
        <strain evidence="2">CNM-CM6805</strain>
    </source>
</reference>
<accession>A0A8H4GSZ8</accession>
<dbReference type="PROSITE" id="PS50011">
    <property type="entry name" value="PROTEIN_KINASE_DOM"/>
    <property type="match status" value="1"/>
</dbReference>
<dbReference type="Proteomes" id="UP000653565">
    <property type="component" value="Unassembled WGS sequence"/>
</dbReference>
<dbReference type="SUPFAM" id="SSF51905">
    <property type="entry name" value="FAD/NAD(P)-binding domain"/>
    <property type="match status" value="1"/>
</dbReference>
<dbReference type="Gene3D" id="1.10.510.10">
    <property type="entry name" value="Transferase(Phosphotransferase) domain 1"/>
    <property type="match status" value="1"/>
</dbReference>
<keyword evidence="3" id="KW-1185">Reference proteome</keyword>
<organism evidence="2 3">
    <name type="scientific">Aspergillus fumigatiaffinis</name>
    <dbReference type="NCBI Taxonomy" id="340414"/>
    <lineage>
        <taxon>Eukaryota</taxon>
        <taxon>Fungi</taxon>
        <taxon>Dikarya</taxon>
        <taxon>Ascomycota</taxon>
        <taxon>Pezizomycotina</taxon>
        <taxon>Eurotiomycetes</taxon>
        <taxon>Eurotiomycetidae</taxon>
        <taxon>Eurotiales</taxon>
        <taxon>Aspergillaceae</taxon>
        <taxon>Aspergillus</taxon>
        <taxon>Aspergillus subgen. Fumigati</taxon>
    </lineage>
</organism>
<dbReference type="InterPro" id="IPR011009">
    <property type="entry name" value="Kinase-like_dom_sf"/>
</dbReference>
<evidence type="ECO:0000313" key="2">
    <source>
        <dbReference type="EMBL" id="KAF4227813.1"/>
    </source>
</evidence>
<evidence type="ECO:0000259" key="1">
    <source>
        <dbReference type="PROSITE" id="PS50011"/>
    </source>
</evidence>
<name>A0A8H4GSZ8_9EURO</name>
<dbReference type="SUPFAM" id="SSF56112">
    <property type="entry name" value="Protein kinase-like (PK-like)"/>
    <property type="match status" value="1"/>
</dbReference>
<reference evidence="2" key="1">
    <citation type="journal article" date="2020" name="bioRxiv">
        <title>Genomic and phenotypic heterogeneity of clinical isolates of the human pathogens Aspergillus fumigatus, Aspergillus lentulus and Aspergillus fumigatiaffinis.</title>
        <authorList>
            <person name="dos Santos R.A.C."/>
            <person name="Steenwyk J.L."/>
            <person name="Rivero-Menendez O."/>
            <person name="Mead M.E."/>
            <person name="Silva L.P."/>
            <person name="Bastos R.W."/>
            <person name="Alastruey-Izquierdo A."/>
            <person name="Goldman G.H."/>
            <person name="Rokas A."/>
        </authorList>
    </citation>
    <scope>NUCLEOTIDE SEQUENCE</scope>
    <source>
        <strain evidence="2">CNM-CM6805</strain>
    </source>
</reference>
<dbReference type="GO" id="GO:0016491">
    <property type="term" value="F:oxidoreductase activity"/>
    <property type="evidence" value="ECO:0007669"/>
    <property type="project" value="TreeGrafter"/>
</dbReference>
<dbReference type="InterPro" id="IPR050464">
    <property type="entry name" value="Zeta_carotene_desat/Oxidored"/>
</dbReference>
<evidence type="ECO:0000313" key="3">
    <source>
        <dbReference type="Proteomes" id="UP000653565"/>
    </source>
</evidence>
<dbReference type="PANTHER" id="PTHR42923">
    <property type="entry name" value="PROTOPORPHYRINOGEN OXIDASE"/>
    <property type="match status" value="1"/>
</dbReference>
<dbReference type="GO" id="GO:0005524">
    <property type="term" value="F:ATP binding"/>
    <property type="evidence" value="ECO:0007669"/>
    <property type="project" value="InterPro"/>
</dbReference>
<sequence length="565" mass="63161">MEVKLDMWLCMTKRRDGKEGVFAVRTFPRENSEAVLERCTSLVHPHLVTVYEVFRTESAEENLFVVSEELQFSLDHVVACGEIPSDGELASIIGQVLDALSYLHAQSLIHGSLTCSNTLVRFDGVVKIAGYWESDTCHGSSEHTRDITAAGHIMMQLMQDHQSTDARRAEGVAGEDQPVDIPMRTFSGSYYANLFRALEFLKVGTRVHRFRYNFHRGGTQYFQFFSNFHKITPCLQNTAWVNLYALACYLWYTIAVFLLPPRVRGTATSGQRKGETETLDQYARRIRLPSTFLEWYLLPLFSSVATCSHADLRECPAAYIANYRKGTIGAHHRTIVDMRALQGLLTRNVFQRLQTEVRSVRSESGRVELQFFKSNDKTGLETEVFDFAVLATSAKQAGVLFPDIRPITSKLKERQVFISVTTAKVSEGTIEDFGSETLELKTYSNPSSGPITRSVHRHRSGAEVVVSPCQDDDLAQEPSDGESQAFYLRRPLPTPQSHDLLLSVLGKVPTHERRTWTNGQDGVYLAGGYASAGLPLLEACVRSALEAAVAIGAKLPFAIVRNTPF</sequence>
<dbReference type="AlphaFoldDB" id="A0A8H4GSZ8"/>
<dbReference type="EMBL" id="JAAAPX010000167">
    <property type="protein sequence ID" value="KAF4227813.1"/>
    <property type="molecule type" value="Genomic_DNA"/>
</dbReference>
<proteinExistence type="predicted"/>
<dbReference type="PANTHER" id="PTHR42923:SF42">
    <property type="entry name" value="AMINE OXIDASE DOMAIN-CONTAINING PROTEIN"/>
    <property type="match status" value="1"/>
</dbReference>
<gene>
    <name evidence="2" type="ORF">CNMCM6805_002594</name>
</gene>
<comment type="caution">
    <text evidence="2">The sequence shown here is derived from an EMBL/GenBank/DDBJ whole genome shotgun (WGS) entry which is preliminary data.</text>
</comment>
<dbReference type="GO" id="GO:0004672">
    <property type="term" value="F:protein kinase activity"/>
    <property type="evidence" value="ECO:0007669"/>
    <property type="project" value="InterPro"/>
</dbReference>
<dbReference type="InterPro" id="IPR000719">
    <property type="entry name" value="Prot_kinase_dom"/>
</dbReference>
<feature type="domain" description="Protein kinase" evidence="1">
    <location>
        <begin position="1"/>
        <end position="418"/>
    </location>
</feature>